<comment type="subcellular location">
    <subcellularLocation>
        <location evidence="1">Nucleus</location>
    </subcellularLocation>
</comment>
<evidence type="ECO:0000256" key="5">
    <source>
        <dbReference type="ARBA" id="ARBA00023242"/>
    </source>
</evidence>
<keyword evidence="9" id="KW-1185">Reference proteome</keyword>
<feature type="domain" description="Ubiquitin conjugation factor E4 core" evidence="7">
    <location>
        <begin position="352"/>
        <end position="476"/>
    </location>
</feature>
<evidence type="ECO:0000259" key="7">
    <source>
        <dbReference type="Pfam" id="PF10408"/>
    </source>
</evidence>
<dbReference type="UniPathway" id="UPA00143"/>
<keyword evidence="4" id="KW-0833">Ubl conjugation pathway</keyword>
<feature type="compositionally biased region" description="Basic and acidic residues" evidence="6">
    <location>
        <begin position="1"/>
        <end position="21"/>
    </location>
</feature>
<dbReference type="GO" id="GO:0034450">
    <property type="term" value="F:ubiquitin-ubiquitin ligase activity"/>
    <property type="evidence" value="ECO:0007669"/>
    <property type="project" value="InterPro"/>
</dbReference>
<feature type="compositionally biased region" description="Basic and acidic residues" evidence="6">
    <location>
        <begin position="58"/>
        <end position="76"/>
    </location>
</feature>
<evidence type="ECO:0000256" key="1">
    <source>
        <dbReference type="ARBA" id="ARBA00004123"/>
    </source>
</evidence>
<dbReference type="PANTHER" id="PTHR13931">
    <property type="entry name" value="UBIQUITINATION FACTOR E4"/>
    <property type="match status" value="1"/>
</dbReference>
<dbReference type="Proteomes" id="UP000530660">
    <property type="component" value="Unassembled WGS sequence"/>
</dbReference>
<organism evidence="8 9">
    <name type="scientific">Cyanidiococcus yangmingshanensis</name>
    <dbReference type="NCBI Taxonomy" id="2690220"/>
    <lineage>
        <taxon>Eukaryota</taxon>
        <taxon>Rhodophyta</taxon>
        <taxon>Bangiophyceae</taxon>
        <taxon>Cyanidiales</taxon>
        <taxon>Cyanidiaceae</taxon>
        <taxon>Cyanidiococcus</taxon>
    </lineage>
</organism>
<dbReference type="GO" id="GO:0005634">
    <property type="term" value="C:nucleus"/>
    <property type="evidence" value="ECO:0007669"/>
    <property type="project" value="UniProtKB-SubCell"/>
</dbReference>
<dbReference type="PANTHER" id="PTHR13931:SF2">
    <property type="entry name" value="UBIQUITIN CONJUGATION FACTOR E4 B"/>
    <property type="match status" value="1"/>
</dbReference>
<dbReference type="EMBL" id="VWRR01000016">
    <property type="protein sequence ID" value="KAF6001122.1"/>
    <property type="molecule type" value="Genomic_DNA"/>
</dbReference>
<proteinExistence type="predicted"/>
<evidence type="ECO:0000313" key="8">
    <source>
        <dbReference type="EMBL" id="KAF6001122.1"/>
    </source>
</evidence>
<evidence type="ECO:0000313" key="9">
    <source>
        <dbReference type="Proteomes" id="UP000530660"/>
    </source>
</evidence>
<comment type="pathway">
    <text evidence="2">Protein modification; protein ubiquitination.</text>
</comment>
<dbReference type="InterPro" id="IPR045132">
    <property type="entry name" value="UBE4"/>
</dbReference>
<feature type="region of interest" description="Disordered" evidence="6">
    <location>
        <begin position="1"/>
        <end position="110"/>
    </location>
</feature>
<dbReference type="GO" id="GO:0036503">
    <property type="term" value="P:ERAD pathway"/>
    <property type="evidence" value="ECO:0007669"/>
    <property type="project" value="InterPro"/>
</dbReference>
<dbReference type="InterPro" id="IPR019474">
    <property type="entry name" value="Ub_conjug_fac_E4_core"/>
</dbReference>
<accession>A0A7J7IDE7</accession>
<dbReference type="GO" id="GO:0005737">
    <property type="term" value="C:cytoplasm"/>
    <property type="evidence" value="ECO:0007669"/>
    <property type="project" value="TreeGrafter"/>
</dbReference>
<dbReference type="OrthoDB" id="20295at2759"/>
<dbReference type="Pfam" id="PF10408">
    <property type="entry name" value="Ufd2P_core"/>
    <property type="match status" value="1"/>
</dbReference>
<gene>
    <name evidence="8" type="primary">UBE4B_2</name>
    <name evidence="8" type="ORF">F1559_003215</name>
</gene>
<comment type="caution">
    <text evidence="8">The sequence shown here is derived from an EMBL/GenBank/DDBJ whole genome shotgun (WGS) entry which is preliminary data.</text>
</comment>
<evidence type="ECO:0000256" key="3">
    <source>
        <dbReference type="ARBA" id="ARBA00022679"/>
    </source>
</evidence>
<dbReference type="GO" id="GO:0000209">
    <property type="term" value="P:protein polyubiquitination"/>
    <property type="evidence" value="ECO:0007669"/>
    <property type="project" value="TreeGrafter"/>
</dbReference>
<reference evidence="8 9" key="1">
    <citation type="journal article" date="2020" name="J. Phycol.">
        <title>Comparative genome analysis reveals Cyanidiococcus gen. nov., a new extremophilic red algal genus sister to Cyanidioschyzon (Cyanidioschyzonaceae, Rhodophyta).</title>
        <authorList>
            <person name="Liu S.-L."/>
            <person name="Chiang Y.-R."/>
            <person name="Yoon H.S."/>
            <person name="Fu H.-Y."/>
        </authorList>
    </citation>
    <scope>NUCLEOTIDE SEQUENCE [LARGE SCALE GENOMIC DNA]</scope>
    <source>
        <strain evidence="8 9">THAL066</strain>
    </source>
</reference>
<evidence type="ECO:0000256" key="4">
    <source>
        <dbReference type="ARBA" id="ARBA00022786"/>
    </source>
</evidence>
<dbReference type="GO" id="GO:0006511">
    <property type="term" value="P:ubiquitin-dependent protein catabolic process"/>
    <property type="evidence" value="ECO:0007669"/>
    <property type="project" value="InterPro"/>
</dbReference>
<name>A0A7J7IDE7_9RHOD</name>
<dbReference type="AlphaFoldDB" id="A0A7J7IDE7"/>
<evidence type="ECO:0000256" key="2">
    <source>
        <dbReference type="ARBA" id="ARBA00004906"/>
    </source>
</evidence>
<evidence type="ECO:0000256" key="6">
    <source>
        <dbReference type="SAM" id="MobiDB-lite"/>
    </source>
</evidence>
<keyword evidence="5" id="KW-0539">Nucleus</keyword>
<sequence>MFSGRRARDQDLDRRRNRSEDGDAAASAADDNQTIDAELVRRRRLARFSSTSSVGSRPTDKSELDVPDESTKERSGLRASETASKAVRDPRRSDVATTSSAGGDVVVPIRRQPTTVPNEELIHQSLASVLDLRDTDLAEIRRIAGLPESEGPHFLTAAEFDALLAERLQDPRIGDALSYLAGCYHRARQELASIQAARSQELCESLRSTLPLLVTYARTCLCEPSLFVTARAWESSRSTHEYAATWILEQFGLHHGESGEATNILSPTMYVDMVHWWARDAPDELAQVLPLFLRGLIQAASIELEKALLQKAPLHWLQSLGAALEPPEALLLFVSMEEFVAADTRTGIRSLLGPFFTPTALHYEDDRVSRALFPNTVTNEMDSAEREAVTAVQWSLDTLRDGVYRLLLRLLRSGSEPRERILTWIANQLNTNTERMKIQAAASETSTDGYMLNLTDVLLRLAAPFADPRSPKLKNVSHPLSV</sequence>
<dbReference type="GO" id="GO:0000151">
    <property type="term" value="C:ubiquitin ligase complex"/>
    <property type="evidence" value="ECO:0007669"/>
    <property type="project" value="InterPro"/>
</dbReference>
<protein>
    <submittedName>
        <fullName evidence="8">Ubiquitin conjugation factor E4</fullName>
    </submittedName>
</protein>
<keyword evidence="3" id="KW-0808">Transferase</keyword>